<feature type="region of interest" description="Disordered" evidence="10">
    <location>
        <begin position="131"/>
        <end position="172"/>
    </location>
</feature>
<evidence type="ECO:0000256" key="4">
    <source>
        <dbReference type="ARBA" id="ARBA00022833"/>
    </source>
</evidence>
<dbReference type="PANTHER" id="PTHR46179">
    <property type="entry name" value="ZINC FINGER PROTEIN"/>
    <property type="match status" value="1"/>
</dbReference>
<evidence type="ECO:0000256" key="3">
    <source>
        <dbReference type="ARBA" id="ARBA00022771"/>
    </source>
</evidence>
<dbReference type="PROSITE" id="PS50157">
    <property type="entry name" value="ZINC_FINGER_C2H2_2"/>
    <property type="match status" value="1"/>
</dbReference>
<evidence type="ECO:0000256" key="1">
    <source>
        <dbReference type="ARBA" id="ARBA00004123"/>
    </source>
</evidence>
<protein>
    <recommendedName>
        <fullName evidence="11">C2H2-type domain-containing protein</fullName>
    </recommendedName>
</protein>
<keyword evidence="5" id="KW-0805">Transcription regulation</keyword>
<keyword evidence="4" id="KW-0862">Zinc</keyword>
<keyword evidence="7" id="KW-0539">Nucleus</keyword>
<keyword evidence="9" id="KW-0175">Coiled coil</keyword>
<evidence type="ECO:0000256" key="8">
    <source>
        <dbReference type="PROSITE-ProRule" id="PRU00042"/>
    </source>
</evidence>
<evidence type="ECO:0000313" key="13">
    <source>
        <dbReference type="Proteomes" id="UP001302602"/>
    </source>
</evidence>
<evidence type="ECO:0000256" key="7">
    <source>
        <dbReference type="ARBA" id="ARBA00023242"/>
    </source>
</evidence>
<keyword evidence="13" id="KW-1185">Reference proteome</keyword>
<reference evidence="12" key="1">
    <citation type="journal article" date="2023" name="Mol. Phylogenet. Evol.">
        <title>Genome-scale phylogeny and comparative genomics of the fungal order Sordariales.</title>
        <authorList>
            <person name="Hensen N."/>
            <person name="Bonometti L."/>
            <person name="Westerberg I."/>
            <person name="Brannstrom I.O."/>
            <person name="Guillou S."/>
            <person name="Cros-Aarteil S."/>
            <person name="Calhoun S."/>
            <person name="Haridas S."/>
            <person name="Kuo A."/>
            <person name="Mondo S."/>
            <person name="Pangilinan J."/>
            <person name="Riley R."/>
            <person name="LaButti K."/>
            <person name="Andreopoulos B."/>
            <person name="Lipzen A."/>
            <person name="Chen C."/>
            <person name="Yan M."/>
            <person name="Daum C."/>
            <person name="Ng V."/>
            <person name="Clum A."/>
            <person name="Steindorff A."/>
            <person name="Ohm R.A."/>
            <person name="Martin F."/>
            <person name="Silar P."/>
            <person name="Natvig D.O."/>
            <person name="Lalanne C."/>
            <person name="Gautier V."/>
            <person name="Ament-Velasquez S.L."/>
            <person name="Kruys A."/>
            <person name="Hutchinson M.I."/>
            <person name="Powell A.J."/>
            <person name="Barry K."/>
            <person name="Miller A.N."/>
            <person name="Grigoriev I.V."/>
            <person name="Debuchy R."/>
            <person name="Gladieux P."/>
            <person name="Hiltunen Thoren M."/>
            <person name="Johannesson H."/>
        </authorList>
    </citation>
    <scope>NUCLEOTIDE SEQUENCE</scope>
    <source>
        <strain evidence="12">CBS 731.68</strain>
    </source>
</reference>
<name>A0AAN6U914_9PEZI</name>
<dbReference type="GeneID" id="87832634"/>
<dbReference type="Pfam" id="PF14388">
    <property type="entry name" value="DUF4419"/>
    <property type="match status" value="1"/>
</dbReference>
<sequence length="851" mass="95374">MSSNPRRTPVTRSGSRGLSVKTNMALKKGATFHSPTTPLESPDEVFTPPSLPRRSQTNLDDVIDSHRRRAALIIGNIDEALAAPTRDTSSRESVRKTWRDETLSLPRRVLDHTLDSVMVKEQPAERRILRPRTRRPSRYHESDSGLGTSIASTKEKEATDNKEKTVKTSAVNRSAAARLTDTVSATGLSPRATSRICEHTLKPLLGNAAFKDFHPLLLECPRKIQDKQIVCLRDLEKTLLLVAPERTKAAELYLDFCLTTIRCIQATVEYLSDREQTRPRDVPYSNGYFIDLVDQIRNYAQQLADAKDKENRDEMDVDPTDEIKLHGGIHINGRPAELVRVKKNGKMISMATGKPIEKLEEEADGTMRFKRSASEELADEEEIMRSMARRKKNASPEELAPKKCREPGCNKEFKRPCDLTKHEKTHSRPWKCPVPTCKYHEYGWPTEKEMDRHHNDKHSAAPPMYECLFKPCPYKSKRESNCKQHMEKAHGWNYVRTKTNGKKSGSSVNGNSAQPTPQLQNIPTPSSDHSMGVATPPNDDWSGVYGSNLDFPTYVPSNADFSLIPQEITLDCSPVDNPTPSTDSGMDYHNSAYQDIGNDFTLYEDIYGARVQLPTPPPIQTNMYLKDMAQQFVPFLAAEPCQAPPAQLSPTGQGNVMLFTPNSLAELDEGFDEHGDFAGIANAVNGGDFILFPNGGASKPMYNDSLFATTEIAGVANSHVPPSSQDLLNAFNVECDHRLVRIDGLLSTTYLVNIAIIKPDPQSGNNRHRSLSLSSGLLRYVSPYNRCYPILRCSFSAQHEARSNRLCYPIAPDKTGFTHTVIRAWQQDLHLRLRPNDVWLAILTQFSFFVN</sequence>
<comment type="subcellular location">
    <subcellularLocation>
        <location evidence="1">Nucleus</location>
    </subcellularLocation>
</comment>
<feature type="compositionally biased region" description="Polar residues" evidence="10">
    <location>
        <begin position="513"/>
        <end position="529"/>
    </location>
</feature>
<feature type="coiled-coil region" evidence="9">
    <location>
        <begin position="356"/>
        <end position="390"/>
    </location>
</feature>
<dbReference type="AlphaFoldDB" id="A0AAN6U914"/>
<evidence type="ECO:0000259" key="11">
    <source>
        <dbReference type="PROSITE" id="PS50157"/>
    </source>
</evidence>
<dbReference type="GO" id="GO:0005634">
    <property type="term" value="C:nucleus"/>
    <property type="evidence" value="ECO:0007669"/>
    <property type="project" value="UniProtKB-SubCell"/>
</dbReference>
<comment type="caution">
    <text evidence="12">The sequence shown here is derived from an EMBL/GenBank/DDBJ whole genome shotgun (WGS) entry which is preliminary data.</text>
</comment>
<evidence type="ECO:0000256" key="10">
    <source>
        <dbReference type="SAM" id="MobiDB-lite"/>
    </source>
</evidence>
<feature type="compositionally biased region" description="Basic and acidic residues" evidence="10">
    <location>
        <begin position="153"/>
        <end position="166"/>
    </location>
</feature>
<dbReference type="SMART" id="SM00355">
    <property type="entry name" value="ZnF_C2H2"/>
    <property type="match status" value="3"/>
</dbReference>
<accession>A0AAN6U914</accession>
<dbReference type="PANTHER" id="PTHR46179:SF13">
    <property type="entry name" value="C2H2-TYPE DOMAIN-CONTAINING PROTEIN"/>
    <property type="match status" value="1"/>
</dbReference>
<gene>
    <name evidence="12" type="ORF">N657DRAFT_676045</name>
</gene>
<keyword evidence="6" id="KW-0804">Transcription</keyword>
<dbReference type="InterPro" id="IPR013087">
    <property type="entry name" value="Znf_C2H2_type"/>
</dbReference>
<feature type="region of interest" description="Disordered" evidence="10">
    <location>
        <begin position="495"/>
        <end position="534"/>
    </location>
</feature>
<dbReference type="Proteomes" id="UP001302602">
    <property type="component" value="Unassembled WGS sequence"/>
</dbReference>
<keyword evidence="3 8" id="KW-0863">Zinc-finger</keyword>
<dbReference type="InterPro" id="IPR025533">
    <property type="entry name" value="DUF4419"/>
</dbReference>
<dbReference type="GO" id="GO:0008270">
    <property type="term" value="F:zinc ion binding"/>
    <property type="evidence" value="ECO:0007669"/>
    <property type="project" value="UniProtKB-KW"/>
</dbReference>
<feature type="compositionally biased region" description="Low complexity" evidence="10">
    <location>
        <begin position="502"/>
        <end position="512"/>
    </location>
</feature>
<reference evidence="12" key="2">
    <citation type="submission" date="2023-05" db="EMBL/GenBank/DDBJ databases">
        <authorList>
            <consortium name="Lawrence Berkeley National Laboratory"/>
            <person name="Steindorff A."/>
            <person name="Hensen N."/>
            <person name="Bonometti L."/>
            <person name="Westerberg I."/>
            <person name="Brannstrom I.O."/>
            <person name="Guillou S."/>
            <person name="Cros-Aarteil S."/>
            <person name="Calhoun S."/>
            <person name="Haridas S."/>
            <person name="Kuo A."/>
            <person name="Mondo S."/>
            <person name="Pangilinan J."/>
            <person name="Riley R."/>
            <person name="Labutti K."/>
            <person name="Andreopoulos B."/>
            <person name="Lipzen A."/>
            <person name="Chen C."/>
            <person name="Yanf M."/>
            <person name="Daum C."/>
            <person name="Ng V."/>
            <person name="Clum A."/>
            <person name="Ohm R."/>
            <person name="Martin F."/>
            <person name="Silar P."/>
            <person name="Natvig D."/>
            <person name="Lalanne C."/>
            <person name="Gautier V."/>
            <person name="Ament-Velasquez S.L."/>
            <person name="Kruys A."/>
            <person name="Hutchinson M.I."/>
            <person name="Powell A.J."/>
            <person name="Barry K."/>
            <person name="Miller A.N."/>
            <person name="Grigoriev I.V."/>
            <person name="Debuchy R."/>
            <person name="Gladieux P."/>
            <person name="Thoren M.H."/>
            <person name="Johannesson H."/>
        </authorList>
    </citation>
    <scope>NUCLEOTIDE SEQUENCE</scope>
    <source>
        <strain evidence="12">CBS 731.68</strain>
    </source>
</reference>
<evidence type="ECO:0000256" key="6">
    <source>
        <dbReference type="ARBA" id="ARBA00023163"/>
    </source>
</evidence>
<dbReference type="InterPro" id="IPR051061">
    <property type="entry name" value="Zinc_finger_trans_reg"/>
</dbReference>
<evidence type="ECO:0000256" key="9">
    <source>
        <dbReference type="SAM" id="Coils"/>
    </source>
</evidence>
<feature type="domain" description="C2H2-type" evidence="11">
    <location>
        <begin position="402"/>
        <end position="431"/>
    </location>
</feature>
<dbReference type="EMBL" id="MU853223">
    <property type="protein sequence ID" value="KAK4128230.1"/>
    <property type="molecule type" value="Genomic_DNA"/>
</dbReference>
<keyword evidence="2" id="KW-0479">Metal-binding</keyword>
<proteinExistence type="predicted"/>
<evidence type="ECO:0000256" key="2">
    <source>
        <dbReference type="ARBA" id="ARBA00022723"/>
    </source>
</evidence>
<organism evidence="12 13">
    <name type="scientific">Parathielavia appendiculata</name>
    <dbReference type="NCBI Taxonomy" id="2587402"/>
    <lineage>
        <taxon>Eukaryota</taxon>
        <taxon>Fungi</taxon>
        <taxon>Dikarya</taxon>
        <taxon>Ascomycota</taxon>
        <taxon>Pezizomycotina</taxon>
        <taxon>Sordariomycetes</taxon>
        <taxon>Sordariomycetidae</taxon>
        <taxon>Sordariales</taxon>
        <taxon>Chaetomiaceae</taxon>
        <taxon>Parathielavia</taxon>
    </lineage>
</organism>
<dbReference type="RefSeq" id="XP_062652001.1">
    <property type="nucleotide sequence ID" value="XM_062795866.1"/>
</dbReference>
<feature type="region of interest" description="Disordered" evidence="10">
    <location>
        <begin position="1"/>
        <end position="57"/>
    </location>
</feature>
<dbReference type="Gene3D" id="3.30.160.60">
    <property type="entry name" value="Classic Zinc Finger"/>
    <property type="match status" value="1"/>
</dbReference>
<evidence type="ECO:0000256" key="5">
    <source>
        <dbReference type="ARBA" id="ARBA00023015"/>
    </source>
</evidence>
<dbReference type="PROSITE" id="PS00028">
    <property type="entry name" value="ZINC_FINGER_C2H2_1"/>
    <property type="match status" value="1"/>
</dbReference>
<evidence type="ECO:0000313" key="12">
    <source>
        <dbReference type="EMBL" id="KAK4128230.1"/>
    </source>
</evidence>
<dbReference type="GO" id="GO:0006357">
    <property type="term" value="P:regulation of transcription by RNA polymerase II"/>
    <property type="evidence" value="ECO:0007669"/>
    <property type="project" value="TreeGrafter"/>
</dbReference>
<feature type="compositionally biased region" description="Polar residues" evidence="10">
    <location>
        <begin position="1"/>
        <end position="22"/>
    </location>
</feature>